<evidence type="ECO:0000313" key="8">
    <source>
        <dbReference type="EMBL" id="MCC3266812.1"/>
    </source>
</evidence>
<keyword evidence="4 7" id="KW-1133">Transmembrane helix</keyword>
<dbReference type="PANTHER" id="PTHR30482">
    <property type="entry name" value="HIGH-AFFINITY BRANCHED-CHAIN AMINO ACID TRANSPORT SYSTEM PERMEASE"/>
    <property type="match status" value="1"/>
</dbReference>
<dbReference type="InterPro" id="IPR017778">
    <property type="entry name" value="ABC_transptr_urea_perm_UrtC"/>
</dbReference>
<feature type="transmembrane region" description="Helical" evidence="7">
    <location>
        <begin position="299"/>
        <end position="325"/>
    </location>
</feature>
<feature type="transmembrane region" description="Helical" evidence="7">
    <location>
        <begin position="337"/>
        <end position="360"/>
    </location>
</feature>
<feature type="transmembrane region" description="Helical" evidence="7">
    <location>
        <begin position="214"/>
        <end position="234"/>
    </location>
</feature>
<feature type="compositionally biased region" description="Pro residues" evidence="6">
    <location>
        <begin position="396"/>
        <end position="410"/>
    </location>
</feature>
<evidence type="ECO:0000256" key="2">
    <source>
        <dbReference type="ARBA" id="ARBA00022475"/>
    </source>
</evidence>
<feature type="transmembrane region" description="Helical" evidence="7">
    <location>
        <begin position="55"/>
        <end position="75"/>
    </location>
</feature>
<keyword evidence="2" id="KW-1003">Cell membrane</keyword>
<keyword evidence="3 7" id="KW-0812">Transmembrane</keyword>
<keyword evidence="5 7" id="KW-0472">Membrane</keyword>
<evidence type="ECO:0000256" key="7">
    <source>
        <dbReference type="SAM" id="Phobius"/>
    </source>
</evidence>
<evidence type="ECO:0000256" key="3">
    <source>
        <dbReference type="ARBA" id="ARBA00022692"/>
    </source>
</evidence>
<gene>
    <name evidence="8" type="primary">urtC</name>
    <name evidence="8" type="ORF">LJ752_12270</name>
</gene>
<evidence type="ECO:0000313" key="9">
    <source>
        <dbReference type="Proteomes" id="UP001139168"/>
    </source>
</evidence>
<dbReference type="NCBIfam" id="TIGR03408">
    <property type="entry name" value="urea_trans_UrtC"/>
    <property type="match status" value="1"/>
</dbReference>
<feature type="compositionally biased region" description="Pro residues" evidence="6">
    <location>
        <begin position="376"/>
        <end position="387"/>
    </location>
</feature>
<dbReference type="InterPro" id="IPR001851">
    <property type="entry name" value="ABC_transp_permease"/>
</dbReference>
<evidence type="ECO:0000256" key="6">
    <source>
        <dbReference type="SAM" id="MobiDB-lite"/>
    </source>
</evidence>
<organism evidence="8 9">
    <name type="scientific">Arthrobacter gengyunqii</name>
    <dbReference type="NCBI Taxonomy" id="2886940"/>
    <lineage>
        <taxon>Bacteria</taxon>
        <taxon>Bacillati</taxon>
        <taxon>Actinomycetota</taxon>
        <taxon>Actinomycetes</taxon>
        <taxon>Micrococcales</taxon>
        <taxon>Micrococcaceae</taxon>
        <taxon>Arthrobacter</taxon>
    </lineage>
</organism>
<comment type="caution">
    <text evidence="8">The sequence shown here is derived from an EMBL/GenBank/DDBJ whole genome shotgun (WGS) entry which is preliminary data.</text>
</comment>
<evidence type="ECO:0000256" key="5">
    <source>
        <dbReference type="ARBA" id="ARBA00023136"/>
    </source>
</evidence>
<proteinExistence type="predicted"/>
<feature type="transmembrane region" description="Helical" evidence="7">
    <location>
        <begin position="87"/>
        <end position="108"/>
    </location>
</feature>
<sequence length="432" mass="44016">MSITTTRTAAGGFPGRFSSRLSSLRQSRAGVLAAFAAAAALLLVAAPALLPVFSLSLLGKFLCFAIVAVGIGLAWGRGGMLTLGQGVFFGLGAYIMAMHMKLADAALFGGSGVPDFMALYGTGTVPGWWEPFRSPVVTVLAVVLVPGLVALVLGLAIFKRRVKGAYFAILSQALAAAFAVLLIGQQATTGGSNGLSGFRSFFGFDLADPANKRMLYLLAAVVLLVVVAAARQLMHSRFGELLVAVRDQEERVRFLGYDPATIKTVVYVLAAVMAGVAGALFVPLVGIISPADVGVTPSIAFLIGVAIGGRSTVLGPVLGTLGVAIAQTSLASSFPSFWVYFQGLLFVLVIGFLPGGLASLPAVLGRLRRKHDAGPSVPPVPPVPPAAAAPEMPAAPAVPAPPGMSAPTPVPAVSAAASPLAAVPAASKELRP</sequence>
<reference evidence="8" key="1">
    <citation type="submission" date="2021-10" db="EMBL/GenBank/DDBJ databases">
        <title>Novel species in genus Arthrobacter.</title>
        <authorList>
            <person name="Liu Y."/>
        </authorList>
    </citation>
    <scope>NUCLEOTIDE SEQUENCE</scope>
    <source>
        <strain evidence="8">Zg-Y786</strain>
    </source>
</reference>
<dbReference type="EMBL" id="JAJFZQ010000006">
    <property type="protein sequence ID" value="MCC3266812.1"/>
    <property type="molecule type" value="Genomic_DNA"/>
</dbReference>
<keyword evidence="9" id="KW-1185">Reference proteome</keyword>
<accession>A0ABS8GJG9</accession>
<comment type="subcellular location">
    <subcellularLocation>
        <location evidence="1">Cell membrane</location>
        <topology evidence="1">Multi-pass membrane protein</topology>
    </subcellularLocation>
</comment>
<dbReference type="InterPro" id="IPR043428">
    <property type="entry name" value="LivM-like"/>
</dbReference>
<name>A0ABS8GJG9_9MICC</name>
<feature type="transmembrane region" description="Helical" evidence="7">
    <location>
        <begin position="29"/>
        <end position="49"/>
    </location>
</feature>
<dbReference type="Pfam" id="PF02653">
    <property type="entry name" value="BPD_transp_2"/>
    <property type="match status" value="1"/>
</dbReference>
<feature type="transmembrane region" description="Helical" evidence="7">
    <location>
        <begin position="165"/>
        <end position="184"/>
    </location>
</feature>
<evidence type="ECO:0000256" key="4">
    <source>
        <dbReference type="ARBA" id="ARBA00022989"/>
    </source>
</evidence>
<dbReference type="PANTHER" id="PTHR30482:SF4">
    <property type="entry name" value="SLR1201 PROTEIN"/>
    <property type="match status" value="1"/>
</dbReference>
<feature type="transmembrane region" description="Helical" evidence="7">
    <location>
        <begin position="265"/>
        <end position="287"/>
    </location>
</feature>
<dbReference type="CDD" id="cd06581">
    <property type="entry name" value="TM_PBP1_LivM_like"/>
    <property type="match status" value="1"/>
</dbReference>
<dbReference type="Proteomes" id="UP001139168">
    <property type="component" value="Unassembled WGS sequence"/>
</dbReference>
<dbReference type="RefSeq" id="WP_227891607.1">
    <property type="nucleotide sequence ID" value="NZ_JAJFZQ010000006.1"/>
</dbReference>
<feature type="transmembrane region" description="Helical" evidence="7">
    <location>
        <begin position="136"/>
        <end position="158"/>
    </location>
</feature>
<protein>
    <submittedName>
        <fullName evidence="8">Urea ABC transporter permease subunit UrtC</fullName>
    </submittedName>
</protein>
<evidence type="ECO:0000256" key="1">
    <source>
        <dbReference type="ARBA" id="ARBA00004651"/>
    </source>
</evidence>
<feature type="region of interest" description="Disordered" evidence="6">
    <location>
        <begin position="374"/>
        <end position="411"/>
    </location>
</feature>